<accession>A0A182XR62</accession>
<dbReference type="AlphaFoldDB" id="A0A182XR62"/>
<keyword evidence="2" id="KW-1185">Reference proteome</keyword>
<dbReference type="EnsemblMetazoa" id="AQUA014345-RA">
    <property type="protein sequence ID" value="AQUA014345-PA"/>
    <property type="gene ID" value="AQUA014345"/>
</dbReference>
<dbReference type="VEuPathDB" id="VectorBase:AQUA014345"/>
<sequence length="49" mass="5590">LFSILLCRSIDDRLGLSAGTSLQSSHLDGHPVMKLCEWMYVSVRCWHKV</sequence>
<proteinExistence type="predicted"/>
<organism evidence="1 2">
    <name type="scientific">Anopheles quadriannulatus</name>
    <name type="common">Mosquito</name>
    <dbReference type="NCBI Taxonomy" id="34691"/>
    <lineage>
        <taxon>Eukaryota</taxon>
        <taxon>Metazoa</taxon>
        <taxon>Ecdysozoa</taxon>
        <taxon>Arthropoda</taxon>
        <taxon>Hexapoda</taxon>
        <taxon>Insecta</taxon>
        <taxon>Pterygota</taxon>
        <taxon>Neoptera</taxon>
        <taxon>Endopterygota</taxon>
        <taxon>Diptera</taxon>
        <taxon>Nematocera</taxon>
        <taxon>Culicoidea</taxon>
        <taxon>Culicidae</taxon>
        <taxon>Anophelinae</taxon>
        <taxon>Anopheles</taxon>
    </lineage>
</organism>
<evidence type="ECO:0000313" key="2">
    <source>
        <dbReference type="Proteomes" id="UP000076407"/>
    </source>
</evidence>
<name>A0A182XR62_ANOQN</name>
<protein>
    <submittedName>
        <fullName evidence="1">Uncharacterized protein</fullName>
    </submittedName>
</protein>
<reference evidence="1" key="1">
    <citation type="submission" date="2020-05" db="UniProtKB">
        <authorList>
            <consortium name="EnsemblMetazoa"/>
        </authorList>
    </citation>
    <scope>IDENTIFICATION</scope>
    <source>
        <strain evidence="1">SANGQUA</strain>
    </source>
</reference>
<dbReference type="Proteomes" id="UP000076407">
    <property type="component" value="Unassembled WGS sequence"/>
</dbReference>
<evidence type="ECO:0000313" key="1">
    <source>
        <dbReference type="EnsemblMetazoa" id="AQUA014345-PA"/>
    </source>
</evidence>